<dbReference type="InterPro" id="IPR009057">
    <property type="entry name" value="Homeodomain-like_sf"/>
</dbReference>
<evidence type="ECO:0000313" key="2">
    <source>
        <dbReference type="Proteomes" id="UP001299546"/>
    </source>
</evidence>
<dbReference type="EMBL" id="JAJCIS010000006">
    <property type="protein sequence ID" value="MCB7387773.1"/>
    <property type="molecule type" value="Genomic_DNA"/>
</dbReference>
<dbReference type="SUPFAM" id="SSF46689">
    <property type="entry name" value="Homeodomain-like"/>
    <property type="match status" value="1"/>
</dbReference>
<keyword evidence="2" id="KW-1185">Reference proteome</keyword>
<organism evidence="1 2">
    <name type="scientific">Bariatricus massiliensis</name>
    <dbReference type="NCBI Taxonomy" id="1745713"/>
    <lineage>
        <taxon>Bacteria</taxon>
        <taxon>Bacillati</taxon>
        <taxon>Bacillota</taxon>
        <taxon>Clostridia</taxon>
        <taxon>Lachnospirales</taxon>
        <taxon>Lachnospiraceae</taxon>
        <taxon>Bariatricus</taxon>
    </lineage>
</organism>
<gene>
    <name evidence="1" type="ORF">LIZ65_10785</name>
</gene>
<dbReference type="RefSeq" id="WP_066734924.1">
    <property type="nucleotide sequence ID" value="NZ_JAJCIQ010000007.1"/>
</dbReference>
<dbReference type="Proteomes" id="UP001299546">
    <property type="component" value="Unassembled WGS sequence"/>
</dbReference>
<evidence type="ECO:0000313" key="1">
    <source>
        <dbReference type="EMBL" id="MCB7387773.1"/>
    </source>
</evidence>
<reference evidence="1 2" key="1">
    <citation type="submission" date="2021-10" db="EMBL/GenBank/DDBJ databases">
        <title>Collection of gut derived symbiotic bacterial strains cultured from healthy donors.</title>
        <authorList>
            <person name="Lin H."/>
            <person name="Littmann E."/>
            <person name="Kohout C."/>
            <person name="Pamer E.G."/>
        </authorList>
    </citation>
    <scope>NUCLEOTIDE SEQUENCE [LARGE SCALE GENOMIC DNA]</scope>
    <source>
        <strain evidence="1 2">DFI.1.165</strain>
    </source>
</reference>
<protein>
    <submittedName>
        <fullName evidence="1">TetR/AcrR family transcriptional regulator</fullName>
    </submittedName>
</protein>
<comment type="caution">
    <text evidence="1">The sequence shown here is derived from an EMBL/GenBank/DDBJ whole genome shotgun (WGS) entry which is preliminary data.</text>
</comment>
<sequence>MPKQRITKDMVVDAAFSLARSGGMHEVLVKNIARKLGCSVQPIYTYCQNMEGLHQDVLARTRGFVKRYITEHIDKSDIFRSTGYAYIRLAEEEPHIFQMFILHRRCNIHSLHDIYETEASSDMADFISKELQISTEKAKQLHMDMLIYTTGIGTILATTEPGIPVHEVTEQLEHAYQTFLSQAKQS</sequence>
<dbReference type="Gene3D" id="1.10.357.10">
    <property type="entry name" value="Tetracycline Repressor, domain 2"/>
    <property type="match status" value="1"/>
</dbReference>
<proteinExistence type="predicted"/>
<name>A0ABS8DH75_9FIRM</name>
<accession>A0ABS8DH75</accession>